<feature type="transmembrane region" description="Helical" evidence="1">
    <location>
        <begin position="143"/>
        <end position="161"/>
    </location>
</feature>
<keyword evidence="1" id="KW-0812">Transmembrane</keyword>
<feature type="transmembrane region" description="Helical" evidence="1">
    <location>
        <begin position="86"/>
        <end position="106"/>
    </location>
</feature>
<keyword evidence="4" id="KW-1185">Reference proteome</keyword>
<keyword evidence="1" id="KW-1133">Transmembrane helix</keyword>
<dbReference type="InterPro" id="IPR050879">
    <property type="entry name" value="Acyltransferase_3"/>
</dbReference>
<evidence type="ECO:0000313" key="4">
    <source>
        <dbReference type="Proteomes" id="UP000492821"/>
    </source>
</evidence>
<protein>
    <submittedName>
        <fullName evidence="5">Acyltransferase</fullName>
    </submittedName>
</protein>
<feature type="transmembrane region" description="Helical" evidence="1">
    <location>
        <begin position="316"/>
        <end position="336"/>
    </location>
</feature>
<dbReference type="GO" id="GO:0016020">
    <property type="term" value="C:membrane"/>
    <property type="evidence" value="ECO:0007669"/>
    <property type="project" value="TreeGrafter"/>
</dbReference>
<dbReference type="Proteomes" id="UP000492821">
    <property type="component" value="Unassembled WGS sequence"/>
</dbReference>
<reference evidence="4" key="1">
    <citation type="journal article" date="2013" name="Genetics">
        <title>The draft genome and transcriptome of Panagrellus redivivus are shaped by the harsh demands of a free-living lifestyle.</title>
        <authorList>
            <person name="Srinivasan J."/>
            <person name="Dillman A.R."/>
            <person name="Macchietto M.G."/>
            <person name="Heikkinen L."/>
            <person name="Lakso M."/>
            <person name="Fracchia K.M."/>
            <person name="Antoshechkin I."/>
            <person name="Mortazavi A."/>
            <person name="Wong G."/>
            <person name="Sternberg P.W."/>
        </authorList>
    </citation>
    <scope>NUCLEOTIDE SEQUENCE [LARGE SCALE GENOMIC DNA]</scope>
    <source>
        <strain evidence="4">MT8872</strain>
    </source>
</reference>
<keyword evidence="1" id="KW-0472">Membrane</keyword>
<dbReference type="GO" id="GO:0016747">
    <property type="term" value="F:acyltransferase activity, transferring groups other than amino-acyl groups"/>
    <property type="evidence" value="ECO:0007669"/>
    <property type="project" value="InterPro"/>
</dbReference>
<dbReference type="InterPro" id="IPR002656">
    <property type="entry name" value="Acyl_transf_3_dom"/>
</dbReference>
<dbReference type="AlphaFoldDB" id="A0A7E4W315"/>
<feature type="transmembrane region" description="Helical" evidence="1">
    <location>
        <begin position="173"/>
        <end position="192"/>
    </location>
</feature>
<dbReference type="Pfam" id="PF01757">
    <property type="entry name" value="Acyl_transf_3"/>
    <property type="match status" value="1"/>
</dbReference>
<accession>A0A7E4W315</accession>
<reference evidence="5" key="2">
    <citation type="submission" date="2020-10" db="UniProtKB">
        <authorList>
            <consortium name="WormBaseParasite"/>
        </authorList>
    </citation>
    <scope>IDENTIFICATION</scope>
</reference>
<sequence>MMKSAGPLRPNSPKRNDIQILRAYSVLTVLMFHLRPKWVPNGFLAVDIFFVISGYLMAKILNFGSNEAHFTLLGTLNFYNRRFKRLVPTYVFIVFLTSVIGSVYLIPTDFKSLATDVKWALGFGSNVQTMIKTQDYFKMTSEFAFLLHSWSLSVEAQFYLLSPFLFAVLSIRWPLFGLISATVISCGLQTFYVDDIYAFNFMFCRVWQFLIGGIVFYAEKRRNHLDGAVWKLVLARLLLIGCTLWPQFSTSVAPIRILATVSAGLAVYAGKYGTAKVDKGFWVGPLTYIGDASYSIYLVHWPVIVFCKYFGVFETVSLPILIFIIFALSLLTHHYFEKPVGNFTLRKTALICLAIYILAIFSTYFQSIYNFHSKIILENDRISQTCNHVPELDACNWDPEILEIYPKSNKSASFACSYKGHGNATVFVTGNSFALRQVKAVRAALNGNYKKLYFVARPGCITFDRHNDYMHPYYQCWEIRGKVLKFLKKIRPDVLVMTQLLHPLNEARPKNETDEQTVEHLKWYFRKYAAYTKAIVHIEPHHRFWYSPPLAVARYLAQGKDLYTLGMPEDHYKKTPTTKRPTYPSSAMMPILARSRSTKWSPRSRRFSTH</sequence>
<feature type="transmembrane region" description="Helical" evidence="1">
    <location>
        <begin position="229"/>
        <end position="246"/>
    </location>
</feature>
<dbReference type="Pfam" id="PF19040">
    <property type="entry name" value="SGNH"/>
    <property type="match status" value="1"/>
</dbReference>
<evidence type="ECO:0000259" key="3">
    <source>
        <dbReference type="Pfam" id="PF19040"/>
    </source>
</evidence>
<proteinExistence type="predicted"/>
<dbReference type="GO" id="GO:0000271">
    <property type="term" value="P:polysaccharide biosynthetic process"/>
    <property type="evidence" value="ECO:0007669"/>
    <property type="project" value="TreeGrafter"/>
</dbReference>
<evidence type="ECO:0000313" key="5">
    <source>
        <dbReference type="WBParaSite" id="Pan_g5706.t1"/>
    </source>
</evidence>
<feature type="transmembrane region" description="Helical" evidence="1">
    <location>
        <begin position="198"/>
        <end position="217"/>
    </location>
</feature>
<feature type="transmembrane region" description="Helical" evidence="1">
    <location>
        <begin position="281"/>
        <end position="304"/>
    </location>
</feature>
<feature type="domain" description="SGNH" evidence="3">
    <location>
        <begin position="415"/>
        <end position="558"/>
    </location>
</feature>
<dbReference type="PANTHER" id="PTHR23028">
    <property type="entry name" value="ACETYLTRANSFERASE"/>
    <property type="match status" value="1"/>
</dbReference>
<feature type="transmembrane region" description="Helical" evidence="1">
    <location>
        <begin position="42"/>
        <end position="65"/>
    </location>
</feature>
<dbReference type="InterPro" id="IPR043968">
    <property type="entry name" value="SGNH"/>
</dbReference>
<dbReference type="WBParaSite" id="Pan_g5706.t1">
    <property type="protein sequence ID" value="Pan_g5706.t1"/>
    <property type="gene ID" value="Pan_g5706"/>
</dbReference>
<organism evidence="4 5">
    <name type="scientific">Panagrellus redivivus</name>
    <name type="common">Microworm</name>
    <dbReference type="NCBI Taxonomy" id="6233"/>
    <lineage>
        <taxon>Eukaryota</taxon>
        <taxon>Metazoa</taxon>
        <taxon>Ecdysozoa</taxon>
        <taxon>Nematoda</taxon>
        <taxon>Chromadorea</taxon>
        <taxon>Rhabditida</taxon>
        <taxon>Tylenchina</taxon>
        <taxon>Panagrolaimomorpha</taxon>
        <taxon>Panagrolaimoidea</taxon>
        <taxon>Panagrolaimidae</taxon>
        <taxon>Panagrellus</taxon>
    </lineage>
</organism>
<feature type="transmembrane region" description="Helical" evidence="1">
    <location>
        <begin position="348"/>
        <end position="365"/>
    </location>
</feature>
<feature type="transmembrane region" description="Helical" evidence="1">
    <location>
        <begin position="252"/>
        <end position="269"/>
    </location>
</feature>
<dbReference type="PANTHER" id="PTHR23028:SF53">
    <property type="entry name" value="ACYL_TRANSF_3 DOMAIN-CONTAINING PROTEIN"/>
    <property type="match status" value="1"/>
</dbReference>
<evidence type="ECO:0000259" key="2">
    <source>
        <dbReference type="Pfam" id="PF01757"/>
    </source>
</evidence>
<feature type="domain" description="Acyltransferase 3" evidence="2">
    <location>
        <begin position="17"/>
        <end position="331"/>
    </location>
</feature>
<name>A0A7E4W315_PANRE</name>
<evidence type="ECO:0000256" key="1">
    <source>
        <dbReference type="SAM" id="Phobius"/>
    </source>
</evidence>